<dbReference type="AlphaFoldDB" id="A0A177FU10"/>
<dbReference type="EMBL" id="LVHD01000311">
    <property type="protein sequence ID" value="OAG71542.1"/>
    <property type="molecule type" value="Genomic_DNA"/>
</dbReference>
<organism evidence="1 2">
    <name type="scientific">Acetobacter malorum</name>
    <dbReference type="NCBI Taxonomy" id="178901"/>
    <lineage>
        <taxon>Bacteria</taxon>
        <taxon>Pseudomonadati</taxon>
        <taxon>Pseudomonadota</taxon>
        <taxon>Alphaproteobacteria</taxon>
        <taxon>Acetobacterales</taxon>
        <taxon>Acetobacteraceae</taxon>
        <taxon>Acetobacter</taxon>
    </lineage>
</organism>
<comment type="caution">
    <text evidence="1">The sequence shown here is derived from an EMBL/GenBank/DDBJ whole genome shotgun (WGS) entry which is preliminary data.</text>
</comment>
<proteinExistence type="predicted"/>
<accession>A0A177FU10</accession>
<gene>
    <name evidence="1" type="ORF">Amal_04095</name>
</gene>
<sequence length="139" mass="15076">MRQVRQFIQSHLVIGAAQQGERHVGAIGKSLFQFAKMQGAGIIRRVRDHDDEQALAPGDQVFAEQMAFPFAGSGLAKAQQTAKAAVSRAVGRIDQYWREISQVEATADDKPDAGSLRRSVCLHHACQGITVADTEGFDA</sequence>
<evidence type="ECO:0000313" key="2">
    <source>
        <dbReference type="Proteomes" id="UP000077349"/>
    </source>
</evidence>
<evidence type="ECO:0000313" key="1">
    <source>
        <dbReference type="EMBL" id="OAG71542.1"/>
    </source>
</evidence>
<protein>
    <submittedName>
        <fullName evidence="1">Uncharacterized protein</fullName>
    </submittedName>
</protein>
<reference evidence="1 2" key="1">
    <citation type="submission" date="2016-03" db="EMBL/GenBank/DDBJ databases">
        <title>Draft genome sequence of Acetobacter malorum CECT 7742, a strain isolated from strawberry vinegar.</title>
        <authorList>
            <person name="Sainz F."/>
            <person name="Mas A."/>
            <person name="Torija M.J."/>
        </authorList>
    </citation>
    <scope>NUCLEOTIDE SEQUENCE [LARGE SCALE GENOMIC DNA]</scope>
    <source>
        <strain evidence="1 2">CECT 7742</strain>
    </source>
</reference>
<dbReference type="Proteomes" id="UP000077349">
    <property type="component" value="Unassembled WGS sequence"/>
</dbReference>
<name>A0A177FU10_9PROT</name>